<evidence type="ECO:0000313" key="5">
    <source>
        <dbReference type="Proteomes" id="UP000218164"/>
    </source>
</evidence>
<feature type="repeat" description="TPR" evidence="1">
    <location>
        <begin position="565"/>
        <end position="598"/>
    </location>
</feature>
<dbReference type="SMART" id="SM00028">
    <property type="entry name" value="TPR"/>
    <property type="match status" value="3"/>
</dbReference>
<dbReference type="Pfam" id="PF00931">
    <property type="entry name" value="NB-ARC"/>
    <property type="match status" value="1"/>
</dbReference>
<dbReference type="EMBL" id="LMVP01000235">
    <property type="protein sequence ID" value="PAV12485.1"/>
    <property type="molecule type" value="Genomic_DNA"/>
</dbReference>
<organism evidence="4 5">
    <name type="scientific">Methanosarcina spelaei</name>
    <dbReference type="NCBI Taxonomy" id="1036679"/>
    <lineage>
        <taxon>Archaea</taxon>
        <taxon>Methanobacteriati</taxon>
        <taxon>Methanobacteriota</taxon>
        <taxon>Stenosarchaea group</taxon>
        <taxon>Methanomicrobia</taxon>
        <taxon>Methanosarcinales</taxon>
        <taxon>Methanosarcinaceae</taxon>
        <taxon>Methanosarcina</taxon>
    </lineage>
</organism>
<dbReference type="Proteomes" id="UP000218164">
    <property type="component" value="Unassembled WGS sequence"/>
</dbReference>
<dbReference type="Gene3D" id="2.40.50.140">
    <property type="entry name" value="Nucleic acid-binding proteins"/>
    <property type="match status" value="1"/>
</dbReference>
<dbReference type="PANTHER" id="PTHR47691:SF3">
    <property type="entry name" value="HTH-TYPE TRANSCRIPTIONAL REGULATOR RV0890C-RELATED"/>
    <property type="match status" value="1"/>
</dbReference>
<evidence type="ECO:0000259" key="3">
    <source>
        <dbReference type="Pfam" id="PF00931"/>
    </source>
</evidence>
<dbReference type="Gene3D" id="1.25.40.10">
    <property type="entry name" value="Tetratricopeptide repeat domain"/>
    <property type="match status" value="1"/>
</dbReference>
<accession>A0A2A2HT66</accession>
<dbReference type="RefSeq" id="WP_170943294.1">
    <property type="nucleotide sequence ID" value="NZ_LMVP01000235.1"/>
</dbReference>
<dbReference type="InterPro" id="IPR002182">
    <property type="entry name" value="NB-ARC"/>
</dbReference>
<dbReference type="SUPFAM" id="SSF52540">
    <property type="entry name" value="P-loop containing nucleoside triphosphate hydrolases"/>
    <property type="match status" value="1"/>
</dbReference>
<reference evidence="4 5" key="1">
    <citation type="journal article" date="2017" name="BMC Genomics">
        <title>Genomic analysis of methanogenic archaea reveals a shift towards energy conservation.</title>
        <authorList>
            <person name="Gilmore S.P."/>
            <person name="Henske J.K."/>
            <person name="Sexton J.A."/>
            <person name="Solomon K.V."/>
            <person name="Seppala S."/>
            <person name="Yoo J.I."/>
            <person name="Huyett L.M."/>
            <person name="Pressman A."/>
            <person name="Cogan J.Z."/>
            <person name="Kivenson V."/>
            <person name="Peng X."/>
            <person name="Tan Y."/>
            <person name="Valentine D.L."/>
            <person name="O'Malley M.A."/>
        </authorList>
    </citation>
    <scope>NUCLEOTIDE SEQUENCE [LARGE SCALE GENOMIC DNA]</scope>
    <source>
        <strain evidence="4 5">MC-15</strain>
    </source>
</reference>
<dbReference type="InterPro" id="IPR019734">
    <property type="entry name" value="TPR_rpt"/>
</dbReference>
<dbReference type="AlphaFoldDB" id="A0A2A2HT66"/>
<protein>
    <recommendedName>
        <fullName evidence="3">NB-ARC domain-containing protein</fullName>
    </recommendedName>
</protein>
<gene>
    <name evidence="4" type="ORF">ASJ81_06270</name>
</gene>
<evidence type="ECO:0000256" key="2">
    <source>
        <dbReference type="SAM" id="Coils"/>
    </source>
</evidence>
<dbReference type="SUPFAM" id="SSF48452">
    <property type="entry name" value="TPR-like"/>
    <property type="match status" value="1"/>
</dbReference>
<dbReference type="InterPro" id="IPR012340">
    <property type="entry name" value="NA-bd_OB-fold"/>
</dbReference>
<evidence type="ECO:0000256" key="1">
    <source>
        <dbReference type="PROSITE-ProRule" id="PRU00339"/>
    </source>
</evidence>
<evidence type="ECO:0000313" key="4">
    <source>
        <dbReference type="EMBL" id="PAV12485.1"/>
    </source>
</evidence>
<keyword evidence="1" id="KW-0802">TPR repeat</keyword>
<keyword evidence="5" id="KW-1185">Reference proteome</keyword>
<proteinExistence type="predicted"/>
<dbReference type="InterPro" id="IPR011990">
    <property type="entry name" value="TPR-like_helical_dom_sf"/>
</dbReference>
<dbReference type="PANTHER" id="PTHR47691">
    <property type="entry name" value="REGULATOR-RELATED"/>
    <property type="match status" value="1"/>
</dbReference>
<dbReference type="Pfam" id="PF13181">
    <property type="entry name" value="TPR_8"/>
    <property type="match status" value="1"/>
</dbReference>
<keyword evidence="2" id="KW-0175">Coiled coil</keyword>
<dbReference type="InterPro" id="IPR027417">
    <property type="entry name" value="P-loop_NTPase"/>
</dbReference>
<comment type="caution">
    <text evidence="4">The sequence shown here is derived from an EMBL/GenBank/DDBJ whole genome shotgun (WGS) entry which is preliminary data.</text>
</comment>
<sequence length="927" mass="107317">MTETNLKTKRNYGYDILCNTFELSMRNYIGELLLSNYGSEWINHIPQGVIQDLKNYKGVIETSSLDDFLEDLNFSHLKNIITEKNNYKLSKSFLGDLSNDRFIELMDELNIYRRKIAHVKSTFSDVDLINLIENVKLLCQGERAKSIIAYVENEEYKSITEIPDVFFERFECQNNLPSEDYDLVGGFVGREKEIKALKKMITSEQDRIITITGAGGIGKTSIALKIGYSFLFDLNNPFDAIIWFSAKKDKLTEDGIVPIIADIENNEKLIVDILKIIEPDVVNKFKKAGVPSEYYSNYLYSLFSSNKCLLIIDNLETIITDNNIIDFIKDVPRPSQVLITSRKGLGEIERRYPLFDMAEKDAIRLFRLIANERQKIDLVKLSDENIAKLVKKVKCYPLLIKWSIGQVILGKSIDEAFSEILAGDSEIAKFSFNDVFSLLSKNSKRILFSMVVSGDKPVSKIVLKHLANISDEEFEDAIRELIITSFVFPETRENSDSDLITEYSMLSLTRGFIEIRLDDNNQTRQELITRLHHLSEKLNDYEKAKSDYSQSLFSLGIKTPEEKVAFIYAKTAKNYIRSGDMVKAEENFNEALKMAPNFSYVLVEFSKFEFNRNHIPNALKLSKKAVENNSDSYHTWFNYGLMLQKNKQYNEAIMFLTKAKEINPNHLPIYTELGRTYSFKGCYELAEVEFTIALKEEKYPNYKHKVIAFYSMAENYRRWAQSFQIRGDSDGQIEKLKQASDKIYKAIIISKKDGNLWNRFREIYKDLGIAITYKEGFEKGKPYLEKCLELIELEGYKNYPSPNILRVVCYYLAKFYMKEGGKDEAQIEYLINRGLNNCDLKSDQYEKLQGLKKRLESTKRKTGFIKFYNVSRKFGVIKDNDISYLFFKSSFMKWITDEELAKVDGKKVSFIPSMSKQKKLVATEVLM</sequence>
<dbReference type="Gene3D" id="3.40.50.300">
    <property type="entry name" value="P-loop containing nucleotide triphosphate hydrolases"/>
    <property type="match status" value="1"/>
</dbReference>
<feature type="repeat" description="TPR" evidence="1">
    <location>
        <begin position="633"/>
        <end position="666"/>
    </location>
</feature>
<feature type="domain" description="NB-ARC" evidence="3">
    <location>
        <begin position="191"/>
        <end position="343"/>
    </location>
</feature>
<dbReference type="GO" id="GO:0043531">
    <property type="term" value="F:ADP binding"/>
    <property type="evidence" value="ECO:0007669"/>
    <property type="project" value="InterPro"/>
</dbReference>
<name>A0A2A2HT66_9EURY</name>
<feature type="coiled-coil region" evidence="2">
    <location>
        <begin position="524"/>
        <end position="551"/>
    </location>
</feature>
<dbReference type="PROSITE" id="PS50005">
    <property type="entry name" value="TPR"/>
    <property type="match status" value="2"/>
</dbReference>